<evidence type="ECO:0000256" key="6">
    <source>
        <dbReference type="ARBA" id="ARBA00023186"/>
    </source>
</evidence>
<evidence type="ECO:0000256" key="2">
    <source>
        <dbReference type="ARBA" id="ARBA00009054"/>
    </source>
</evidence>
<dbReference type="FunFam" id="2.30.22.10:FF:000001">
    <property type="entry name" value="Protein GrpE"/>
    <property type="match status" value="1"/>
</dbReference>
<evidence type="ECO:0000256" key="12">
    <source>
        <dbReference type="SAM" id="MobiDB-lite"/>
    </source>
</evidence>
<dbReference type="Gene3D" id="3.90.20.20">
    <property type="match status" value="1"/>
</dbReference>
<dbReference type="GO" id="GO:0051087">
    <property type="term" value="F:protein-folding chaperone binding"/>
    <property type="evidence" value="ECO:0007669"/>
    <property type="project" value="InterPro"/>
</dbReference>
<dbReference type="GO" id="GO:0006457">
    <property type="term" value="P:protein folding"/>
    <property type="evidence" value="ECO:0007669"/>
    <property type="project" value="InterPro"/>
</dbReference>
<dbReference type="InterPro" id="IPR000740">
    <property type="entry name" value="GrpE"/>
</dbReference>
<dbReference type="EMBL" id="JAPHEG010000003">
    <property type="protein sequence ID" value="MDF2953465.1"/>
    <property type="molecule type" value="Genomic_DNA"/>
</dbReference>
<comment type="subunit">
    <text evidence="3 10">Homodimer.</text>
</comment>
<evidence type="ECO:0000256" key="11">
    <source>
        <dbReference type="RuleBase" id="RU004478"/>
    </source>
</evidence>
<dbReference type="NCBIfam" id="NF010748">
    <property type="entry name" value="PRK14150.1"/>
    <property type="match status" value="1"/>
</dbReference>
<proteinExistence type="inferred from homology"/>
<evidence type="ECO:0000256" key="7">
    <source>
        <dbReference type="ARBA" id="ARBA00053401"/>
    </source>
</evidence>
<protein>
    <recommendedName>
        <fullName evidence="8 10">Protein GrpE</fullName>
    </recommendedName>
    <alternativeName>
        <fullName evidence="9 10">HSP-70 cofactor</fullName>
    </alternativeName>
</protein>
<evidence type="ECO:0000313" key="14">
    <source>
        <dbReference type="Proteomes" id="UP001144110"/>
    </source>
</evidence>
<dbReference type="NCBIfam" id="NF010738">
    <property type="entry name" value="PRK14140.1"/>
    <property type="match status" value="1"/>
</dbReference>
<dbReference type="PANTHER" id="PTHR21237">
    <property type="entry name" value="GRPE PROTEIN"/>
    <property type="match status" value="1"/>
</dbReference>
<keyword evidence="6 10" id="KW-0143">Chaperone</keyword>
<evidence type="ECO:0000313" key="13">
    <source>
        <dbReference type="EMBL" id="MDF2953465.1"/>
    </source>
</evidence>
<dbReference type="GO" id="GO:0005737">
    <property type="term" value="C:cytoplasm"/>
    <property type="evidence" value="ECO:0007669"/>
    <property type="project" value="UniProtKB-SubCell"/>
</dbReference>
<gene>
    <name evidence="10" type="primary">grpE</name>
    <name evidence="13" type="ORF">OD816_000710</name>
</gene>
<dbReference type="GO" id="GO:0051082">
    <property type="term" value="F:unfolded protein binding"/>
    <property type="evidence" value="ECO:0007669"/>
    <property type="project" value="TreeGrafter"/>
</dbReference>
<organism evidence="13 14">
    <name type="scientific">Candidatus Thermodesulfobacterium syntrophicum</name>
    <dbReference type="NCBI Taxonomy" id="3060442"/>
    <lineage>
        <taxon>Bacteria</taxon>
        <taxon>Pseudomonadati</taxon>
        <taxon>Thermodesulfobacteriota</taxon>
        <taxon>Thermodesulfobacteria</taxon>
        <taxon>Thermodesulfobacteriales</taxon>
        <taxon>Thermodesulfobacteriaceae</taxon>
        <taxon>Thermodesulfobacterium</taxon>
    </lineage>
</organism>
<evidence type="ECO:0000256" key="10">
    <source>
        <dbReference type="HAMAP-Rule" id="MF_01151"/>
    </source>
</evidence>
<reference evidence="13" key="1">
    <citation type="submission" date="2022-11" db="EMBL/GenBank/DDBJ databases">
        <title>Candidatus Alkanophaga archaea from heated hydrothermal vent sediment oxidize petroleum alkanes.</title>
        <authorList>
            <person name="Zehnle H."/>
            <person name="Laso-Perez R."/>
            <person name="Lipp J."/>
            <person name="Teske A."/>
            <person name="Wegener G."/>
        </authorList>
    </citation>
    <scope>NUCLEOTIDE SEQUENCE</scope>
    <source>
        <strain evidence="13">MCA70</strain>
    </source>
</reference>
<dbReference type="GO" id="GO:0000774">
    <property type="term" value="F:adenyl-nucleotide exchange factor activity"/>
    <property type="evidence" value="ECO:0007669"/>
    <property type="project" value="InterPro"/>
</dbReference>
<dbReference type="SUPFAM" id="SSF58014">
    <property type="entry name" value="Coiled-coil domain of nucleotide exchange factor GrpE"/>
    <property type="match status" value="1"/>
</dbReference>
<evidence type="ECO:0000256" key="8">
    <source>
        <dbReference type="ARBA" id="ARBA00072274"/>
    </source>
</evidence>
<sequence>MEEVVKEMQSNTDNKEIQKEEKKEESISVEEQLKQKEEEIKHWKEMALRYAAEVDNLKKAFKREKEEYYKFALETVFKEILPSVDNLERALEAFEQSENKEALKEGVELTLRSIIQTLEKFGLKQFIPSVGEPFVPHLHEALSTEEHPEIPNGSITKVYQKGYKLHDRIIRPALVCVCVGKKEEKEENLQQNKEEENIIENE</sequence>
<evidence type="ECO:0000256" key="4">
    <source>
        <dbReference type="ARBA" id="ARBA00022490"/>
    </source>
</evidence>
<feature type="compositionally biased region" description="Basic and acidic residues" evidence="12">
    <location>
        <begin position="13"/>
        <end position="31"/>
    </location>
</feature>
<dbReference type="CDD" id="cd00446">
    <property type="entry name" value="GrpE"/>
    <property type="match status" value="1"/>
</dbReference>
<evidence type="ECO:0000256" key="5">
    <source>
        <dbReference type="ARBA" id="ARBA00023016"/>
    </source>
</evidence>
<comment type="similarity">
    <text evidence="2 10 11">Belongs to the GrpE family.</text>
</comment>
<dbReference type="PRINTS" id="PR00773">
    <property type="entry name" value="GRPEPROTEIN"/>
</dbReference>
<dbReference type="Pfam" id="PF01025">
    <property type="entry name" value="GrpE"/>
    <property type="match status" value="1"/>
</dbReference>
<dbReference type="HAMAP" id="MF_01151">
    <property type="entry name" value="GrpE"/>
    <property type="match status" value="1"/>
</dbReference>
<feature type="region of interest" description="Disordered" evidence="12">
    <location>
        <begin position="1"/>
        <end position="31"/>
    </location>
</feature>
<comment type="function">
    <text evidence="7 10">Participates actively in the response to hyperosmotic and heat shock by preventing the aggregation of stress-denatured proteins, in association with DnaK and GrpE. It is the nucleotide exchange factor for DnaK and may function as a thermosensor. Unfolded proteins bind initially to DnaJ; upon interaction with the DnaJ-bound protein, DnaK hydrolyzes its bound ATP, resulting in the formation of a stable complex. GrpE releases ADP from DnaK; ATP binding to DnaK triggers the release of the substrate protein, thus completing the reaction cycle. Several rounds of ATP-dependent interactions between DnaJ, DnaK and GrpE are required for fully efficient folding.</text>
</comment>
<dbReference type="InterPro" id="IPR009012">
    <property type="entry name" value="GrpE_head"/>
</dbReference>
<keyword evidence="5 10" id="KW-0346">Stress response</keyword>
<dbReference type="InterPro" id="IPR013805">
    <property type="entry name" value="GrpE_CC"/>
</dbReference>
<comment type="caution">
    <text evidence="13">The sequence shown here is derived from an EMBL/GenBank/DDBJ whole genome shotgun (WGS) entry which is preliminary data.</text>
</comment>
<accession>A0AAE3P4D4</accession>
<comment type="subcellular location">
    <subcellularLocation>
        <location evidence="1 10">Cytoplasm</location>
    </subcellularLocation>
</comment>
<evidence type="ECO:0000256" key="1">
    <source>
        <dbReference type="ARBA" id="ARBA00004496"/>
    </source>
</evidence>
<dbReference type="PANTHER" id="PTHR21237:SF23">
    <property type="entry name" value="GRPE PROTEIN HOMOLOG, MITOCHONDRIAL"/>
    <property type="match status" value="1"/>
</dbReference>
<dbReference type="SUPFAM" id="SSF51064">
    <property type="entry name" value="Head domain of nucleotide exchange factor GrpE"/>
    <property type="match status" value="1"/>
</dbReference>
<evidence type="ECO:0000256" key="9">
    <source>
        <dbReference type="ARBA" id="ARBA00076414"/>
    </source>
</evidence>
<dbReference type="AlphaFoldDB" id="A0AAE3P4D4"/>
<keyword evidence="4 10" id="KW-0963">Cytoplasm</keyword>
<evidence type="ECO:0000256" key="3">
    <source>
        <dbReference type="ARBA" id="ARBA00011738"/>
    </source>
</evidence>
<name>A0AAE3P4D4_9BACT</name>
<dbReference type="Proteomes" id="UP001144110">
    <property type="component" value="Unassembled WGS sequence"/>
</dbReference>
<dbReference type="Gene3D" id="2.30.22.10">
    <property type="entry name" value="Head domain of nucleotide exchange factor GrpE"/>
    <property type="match status" value="1"/>
</dbReference>
<dbReference type="GO" id="GO:0042803">
    <property type="term" value="F:protein homodimerization activity"/>
    <property type="evidence" value="ECO:0007669"/>
    <property type="project" value="InterPro"/>
</dbReference>